<dbReference type="Gene3D" id="1.20.1460.20">
    <property type="match status" value="1"/>
</dbReference>
<dbReference type="PANTHER" id="PTHR11629">
    <property type="entry name" value="VACUOLAR PROTON ATPASES"/>
    <property type="match status" value="1"/>
</dbReference>
<evidence type="ECO:0000256" key="9">
    <source>
        <dbReference type="SAM" id="Phobius"/>
    </source>
</evidence>
<dbReference type="Gene3D" id="3.30.70.2750">
    <property type="match status" value="1"/>
</dbReference>
<feature type="transmembrane region" description="Helical" evidence="9">
    <location>
        <begin position="510"/>
        <end position="529"/>
    </location>
</feature>
<name>A0ABY5P4G8_9LACT</name>
<gene>
    <name evidence="10" type="ORF">NRE15_12145</name>
</gene>
<keyword evidence="7 9" id="KW-0472">Membrane</keyword>
<proteinExistence type="inferred from homology"/>
<dbReference type="PANTHER" id="PTHR11629:SF63">
    <property type="entry name" value="V-TYPE PROTON ATPASE SUBUNIT A"/>
    <property type="match status" value="1"/>
</dbReference>
<accession>A0ABY5P4G8</accession>
<comment type="similarity">
    <text evidence="2">Belongs to the V-ATPase 116 kDa subunit family.</text>
</comment>
<sequence>MGIAKMKKLTLLAEQSEKEAVLAAMQEMQDIEVISLADVLGEDEALIQSLQFEDKSESVGDLTQTIQDIRYALSFLNDYIPQVPFLKRMKEKRPVLSLKELEVQVQSMDYQTLLHRVDYMDETIHRLQEQLEELKKEEDFLRRWQNLTFLPADTKFLKHFSILVGSVESEKAQDFEVAMNELDTAYAEDIYQSRDTWGFLAVMPEDETVEGNELLQQYGFQVLNYPYDQIPSDALKGNLENQKQLIEQISQEKASLKSYGSTRDALQLAEEYFTNKREREKAKELIANNSYAFVISGWTEASKIDYFTQHIVGQCNERNICYFQFEVEEAEIDAVPTKLENHELVKPFETMTAQFGLPKYDGFDPTPWYYPFHIAFFGMMSADLGYGLLLWLGTAYALKEFELSRGMRSSLKMFNQLSYGTMFFGLIFGSFFGFNLPFRLLDLTNDVIIVMAISVFIGIVHMLLGYGIKFYLMMKDKDYISAYLDAAQWALMLLGVVVIAVNLAFVKVDWLTTAGIVLIVGNILGMFLVKIFSNNNKLIGVGQALFGIMDIASLIGDLVSYTRLTALAVSGANIGMAFNLILGLLPPIARFTIGIILFVALHALNIFITYLGAYVHSMRLEYVEFFGKFYDTDGKAFTPLKTLEKYIWIKSDK</sequence>
<feature type="transmembrane region" description="Helical" evidence="9">
    <location>
        <begin position="480"/>
        <end position="504"/>
    </location>
</feature>
<evidence type="ECO:0000313" key="10">
    <source>
        <dbReference type="EMBL" id="UUX33641.1"/>
    </source>
</evidence>
<dbReference type="Gene3D" id="3.30.70.2170">
    <property type="match status" value="1"/>
</dbReference>
<keyword evidence="3" id="KW-0813">Transport</keyword>
<evidence type="ECO:0000256" key="2">
    <source>
        <dbReference type="ARBA" id="ARBA00009904"/>
    </source>
</evidence>
<feature type="transmembrane region" description="Helical" evidence="9">
    <location>
        <begin position="447"/>
        <end position="468"/>
    </location>
</feature>
<evidence type="ECO:0000256" key="6">
    <source>
        <dbReference type="ARBA" id="ARBA00023065"/>
    </source>
</evidence>
<protein>
    <submittedName>
        <fullName evidence="10">V-type ATP synthase subunit I</fullName>
    </submittedName>
</protein>
<keyword evidence="6" id="KW-0406">Ion transport</keyword>
<evidence type="ECO:0000256" key="1">
    <source>
        <dbReference type="ARBA" id="ARBA00004141"/>
    </source>
</evidence>
<evidence type="ECO:0000256" key="5">
    <source>
        <dbReference type="ARBA" id="ARBA00022989"/>
    </source>
</evidence>
<keyword evidence="8" id="KW-0175">Coiled coil</keyword>
<feature type="transmembrane region" description="Helical" evidence="9">
    <location>
        <begin position="368"/>
        <end position="398"/>
    </location>
</feature>
<dbReference type="InterPro" id="IPR002490">
    <property type="entry name" value="V-ATPase_116kDa_su"/>
</dbReference>
<dbReference type="Proteomes" id="UP001315967">
    <property type="component" value="Chromosome"/>
</dbReference>
<evidence type="ECO:0000313" key="11">
    <source>
        <dbReference type="Proteomes" id="UP001315967"/>
    </source>
</evidence>
<keyword evidence="11" id="KW-1185">Reference proteome</keyword>
<organism evidence="10 11">
    <name type="scientific">Fundicoccus culcitae</name>
    <dbReference type="NCBI Taxonomy" id="2969821"/>
    <lineage>
        <taxon>Bacteria</taxon>
        <taxon>Bacillati</taxon>
        <taxon>Bacillota</taxon>
        <taxon>Bacilli</taxon>
        <taxon>Lactobacillales</taxon>
        <taxon>Aerococcaceae</taxon>
        <taxon>Fundicoccus</taxon>
    </lineage>
</organism>
<feature type="transmembrane region" description="Helical" evidence="9">
    <location>
        <begin position="591"/>
        <end position="613"/>
    </location>
</feature>
<keyword evidence="4 9" id="KW-0812">Transmembrane</keyword>
<evidence type="ECO:0000256" key="8">
    <source>
        <dbReference type="SAM" id="Coils"/>
    </source>
</evidence>
<feature type="coiled-coil region" evidence="8">
    <location>
        <begin position="232"/>
        <end position="259"/>
    </location>
</feature>
<evidence type="ECO:0000256" key="4">
    <source>
        <dbReference type="ARBA" id="ARBA00022692"/>
    </source>
</evidence>
<comment type="subcellular location">
    <subcellularLocation>
        <location evidence="1">Membrane</location>
        <topology evidence="1">Multi-pass membrane protein</topology>
    </subcellularLocation>
</comment>
<feature type="transmembrane region" description="Helical" evidence="9">
    <location>
        <begin position="564"/>
        <end position="585"/>
    </location>
</feature>
<reference evidence="10 11" key="1">
    <citation type="submission" date="2022-08" db="EMBL/GenBank/DDBJ databases">
        <title>Aerococcaceae sp. nov isolated from spoiled eye mask.</title>
        <authorList>
            <person name="Zhou G."/>
            <person name="Xie X.-B."/>
            <person name="Shi Q.-S."/>
            <person name="Wang Y.-S."/>
            <person name="Wen X."/>
            <person name="Peng H."/>
            <person name="Yang X.-J."/>
            <person name="Tao H.-B."/>
            <person name="Huang X.-M."/>
        </authorList>
    </citation>
    <scope>NUCLEOTIDE SEQUENCE [LARGE SCALE GENOMIC DNA]</scope>
    <source>
        <strain evidence="11">DM20194951</strain>
    </source>
</reference>
<keyword evidence="5 9" id="KW-1133">Transmembrane helix</keyword>
<evidence type="ECO:0000256" key="3">
    <source>
        <dbReference type="ARBA" id="ARBA00022448"/>
    </source>
</evidence>
<feature type="coiled-coil region" evidence="8">
    <location>
        <begin position="117"/>
        <end position="147"/>
    </location>
</feature>
<evidence type="ECO:0000256" key="7">
    <source>
        <dbReference type="ARBA" id="ARBA00023136"/>
    </source>
</evidence>
<dbReference type="EMBL" id="CP102453">
    <property type="protein sequence ID" value="UUX33641.1"/>
    <property type="molecule type" value="Genomic_DNA"/>
</dbReference>
<dbReference type="RefSeq" id="WP_313793145.1">
    <property type="nucleotide sequence ID" value="NZ_CP102453.1"/>
</dbReference>
<feature type="transmembrane region" description="Helical" evidence="9">
    <location>
        <begin position="419"/>
        <end position="441"/>
    </location>
</feature>